<protein>
    <submittedName>
        <fullName evidence="1">Uncharacterized protein</fullName>
    </submittedName>
</protein>
<keyword evidence="2" id="KW-1185">Reference proteome</keyword>
<dbReference type="AlphaFoldDB" id="A0A5D2MVX8"/>
<evidence type="ECO:0000313" key="2">
    <source>
        <dbReference type="Proteomes" id="UP000322667"/>
    </source>
</evidence>
<sequence>MQPPNHHQVWWSTMRKQWSNLTNEGALTTPMEVLCVWCGACGGAMARVETDSIRGCDATWS</sequence>
<evidence type="ECO:0000313" key="1">
    <source>
        <dbReference type="EMBL" id="TYH95700.1"/>
    </source>
</evidence>
<accession>A0A5D2MVX8</accession>
<dbReference type="Proteomes" id="UP000322667">
    <property type="component" value="Chromosome A12"/>
</dbReference>
<reference evidence="1 2" key="1">
    <citation type="submission" date="2019-07" db="EMBL/GenBank/DDBJ databases">
        <title>WGS assembly of Gossypium tomentosum.</title>
        <authorList>
            <person name="Chen Z.J."/>
            <person name="Sreedasyam A."/>
            <person name="Ando A."/>
            <person name="Song Q."/>
            <person name="De L."/>
            <person name="Hulse-Kemp A."/>
            <person name="Ding M."/>
            <person name="Ye W."/>
            <person name="Kirkbride R."/>
            <person name="Jenkins J."/>
            <person name="Plott C."/>
            <person name="Lovell J."/>
            <person name="Lin Y.-M."/>
            <person name="Vaughn R."/>
            <person name="Liu B."/>
            <person name="Li W."/>
            <person name="Simpson S."/>
            <person name="Scheffler B."/>
            <person name="Saski C."/>
            <person name="Grover C."/>
            <person name="Hu G."/>
            <person name="Conover J."/>
            <person name="Carlson J."/>
            <person name="Shu S."/>
            <person name="Boston L."/>
            <person name="Williams M."/>
            <person name="Peterson D."/>
            <person name="Mcgee K."/>
            <person name="Jones D."/>
            <person name="Wendel J."/>
            <person name="Stelly D."/>
            <person name="Grimwood J."/>
            <person name="Schmutz J."/>
        </authorList>
    </citation>
    <scope>NUCLEOTIDE SEQUENCE [LARGE SCALE GENOMIC DNA]</scope>
    <source>
        <strain evidence="1">7179.01</strain>
    </source>
</reference>
<dbReference type="EMBL" id="CM017621">
    <property type="protein sequence ID" value="TYH95700.1"/>
    <property type="molecule type" value="Genomic_DNA"/>
</dbReference>
<organism evidence="1 2">
    <name type="scientific">Gossypium tomentosum</name>
    <name type="common">Hawaiian cotton</name>
    <name type="synonym">Gossypium sandvicense</name>
    <dbReference type="NCBI Taxonomy" id="34277"/>
    <lineage>
        <taxon>Eukaryota</taxon>
        <taxon>Viridiplantae</taxon>
        <taxon>Streptophyta</taxon>
        <taxon>Embryophyta</taxon>
        <taxon>Tracheophyta</taxon>
        <taxon>Spermatophyta</taxon>
        <taxon>Magnoliopsida</taxon>
        <taxon>eudicotyledons</taxon>
        <taxon>Gunneridae</taxon>
        <taxon>Pentapetalae</taxon>
        <taxon>rosids</taxon>
        <taxon>malvids</taxon>
        <taxon>Malvales</taxon>
        <taxon>Malvaceae</taxon>
        <taxon>Malvoideae</taxon>
        <taxon>Gossypium</taxon>
    </lineage>
</organism>
<gene>
    <name evidence="1" type="ORF">ES332_A12G124800v1</name>
</gene>
<name>A0A5D2MVX8_GOSTO</name>
<proteinExistence type="predicted"/>